<evidence type="ECO:0000313" key="3">
    <source>
        <dbReference type="EMBL" id="KAK9405360.1"/>
    </source>
</evidence>
<dbReference type="InterPro" id="IPR036051">
    <property type="entry name" value="KRAB_dom_sf"/>
</dbReference>
<organism evidence="3 4">
    <name type="scientific">Crotalus adamanteus</name>
    <name type="common">Eastern diamondback rattlesnake</name>
    <dbReference type="NCBI Taxonomy" id="8729"/>
    <lineage>
        <taxon>Eukaryota</taxon>
        <taxon>Metazoa</taxon>
        <taxon>Chordata</taxon>
        <taxon>Craniata</taxon>
        <taxon>Vertebrata</taxon>
        <taxon>Euteleostomi</taxon>
        <taxon>Lepidosauria</taxon>
        <taxon>Squamata</taxon>
        <taxon>Bifurcata</taxon>
        <taxon>Unidentata</taxon>
        <taxon>Episquamata</taxon>
        <taxon>Toxicofera</taxon>
        <taxon>Serpentes</taxon>
        <taxon>Colubroidea</taxon>
        <taxon>Viperidae</taxon>
        <taxon>Crotalinae</taxon>
        <taxon>Crotalus</taxon>
    </lineage>
</organism>
<dbReference type="SMART" id="SM00349">
    <property type="entry name" value="KRAB"/>
    <property type="match status" value="1"/>
</dbReference>
<dbReference type="PANTHER" id="PTHR23232:SF142">
    <property type="entry name" value="GASTRULA ZINC FINGER PROTEIN XLCGF57.1-LIKE-RELATED"/>
    <property type="match status" value="1"/>
</dbReference>
<dbReference type="AlphaFoldDB" id="A0AAW1BUE0"/>
<evidence type="ECO:0000256" key="1">
    <source>
        <dbReference type="SAM" id="MobiDB-lite"/>
    </source>
</evidence>
<dbReference type="Proteomes" id="UP001474421">
    <property type="component" value="Unassembled WGS sequence"/>
</dbReference>
<proteinExistence type="predicted"/>
<dbReference type="EMBL" id="JAOTOJ010000002">
    <property type="protein sequence ID" value="KAK9405360.1"/>
    <property type="molecule type" value="Genomic_DNA"/>
</dbReference>
<evidence type="ECO:0000259" key="2">
    <source>
        <dbReference type="PROSITE" id="PS50805"/>
    </source>
</evidence>
<feature type="region of interest" description="Disordered" evidence="1">
    <location>
        <begin position="102"/>
        <end position="124"/>
    </location>
</feature>
<accession>A0AAW1BUE0</accession>
<sequence length="149" mass="16452">MRNTRICRNTGRLFGGIPQEDPSQKRPSETRPTSMVASGISVICGGALVFLRKNSVSFEDVAVFFSVEEWSLLDSEQKTLYEEVMLENARNVASLNDGWEMESSSQEAATTLPKDKKEVAEKFSGKQSSVEKQLKGELGKCSALPCLKL</sequence>
<gene>
    <name evidence="3" type="ORF">NXF25_004134</name>
</gene>
<feature type="compositionally biased region" description="Basic and acidic residues" evidence="1">
    <location>
        <begin position="113"/>
        <end position="124"/>
    </location>
</feature>
<name>A0AAW1BUE0_CROAD</name>
<dbReference type="SUPFAM" id="SSF109640">
    <property type="entry name" value="KRAB domain (Kruppel-associated box)"/>
    <property type="match status" value="1"/>
</dbReference>
<dbReference type="InterPro" id="IPR050169">
    <property type="entry name" value="Krueppel_C2H2_ZnF"/>
</dbReference>
<feature type="domain" description="KRAB" evidence="2">
    <location>
        <begin position="56"/>
        <end position="131"/>
    </location>
</feature>
<dbReference type="InterPro" id="IPR001909">
    <property type="entry name" value="KRAB"/>
</dbReference>
<evidence type="ECO:0000313" key="4">
    <source>
        <dbReference type="Proteomes" id="UP001474421"/>
    </source>
</evidence>
<dbReference type="GO" id="GO:0006355">
    <property type="term" value="P:regulation of DNA-templated transcription"/>
    <property type="evidence" value="ECO:0007669"/>
    <property type="project" value="InterPro"/>
</dbReference>
<dbReference type="PROSITE" id="PS50805">
    <property type="entry name" value="KRAB"/>
    <property type="match status" value="1"/>
</dbReference>
<dbReference type="PANTHER" id="PTHR23232">
    <property type="entry name" value="KRAB DOMAIN C2H2 ZINC FINGER"/>
    <property type="match status" value="1"/>
</dbReference>
<comment type="caution">
    <text evidence="3">The sequence shown here is derived from an EMBL/GenBank/DDBJ whole genome shotgun (WGS) entry which is preliminary data.</text>
</comment>
<feature type="region of interest" description="Disordered" evidence="1">
    <location>
        <begin position="12"/>
        <end position="33"/>
    </location>
</feature>
<dbReference type="Pfam" id="PF01352">
    <property type="entry name" value="KRAB"/>
    <property type="match status" value="1"/>
</dbReference>
<dbReference type="Gene3D" id="6.10.140.140">
    <property type="match status" value="1"/>
</dbReference>
<reference evidence="3 4" key="1">
    <citation type="journal article" date="2024" name="Proc. Natl. Acad. Sci. U.S.A.">
        <title>The genetic regulatory architecture and epigenomic basis for age-related changes in rattlesnake venom.</title>
        <authorList>
            <person name="Hogan M.P."/>
            <person name="Holding M.L."/>
            <person name="Nystrom G.S."/>
            <person name="Colston T.J."/>
            <person name="Bartlett D.A."/>
            <person name="Mason A.J."/>
            <person name="Ellsworth S.A."/>
            <person name="Rautsaw R.M."/>
            <person name="Lawrence K.C."/>
            <person name="Strickland J.L."/>
            <person name="He B."/>
            <person name="Fraser P."/>
            <person name="Margres M.J."/>
            <person name="Gilbert D.M."/>
            <person name="Gibbs H.L."/>
            <person name="Parkinson C.L."/>
            <person name="Rokyta D.R."/>
        </authorList>
    </citation>
    <scope>NUCLEOTIDE SEQUENCE [LARGE SCALE GENOMIC DNA]</scope>
    <source>
        <strain evidence="3">DRR0105</strain>
    </source>
</reference>
<keyword evidence="4" id="KW-1185">Reference proteome</keyword>
<dbReference type="CDD" id="cd07765">
    <property type="entry name" value="KRAB_A-box"/>
    <property type="match status" value="1"/>
</dbReference>
<protein>
    <submittedName>
        <fullName evidence="3">Zinc finger protein</fullName>
    </submittedName>
</protein>